<protein>
    <submittedName>
        <fullName evidence="2">Uncharacterized protein</fullName>
    </submittedName>
</protein>
<gene>
    <name evidence="2" type="ORF">ABDJ85_00335</name>
</gene>
<evidence type="ECO:0000313" key="3">
    <source>
        <dbReference type="Proteomes" id="UP001495147"/>
    </source>
</evidence>
<evidence type="ECO:0000313" key="2">
    <source>
        <dbReference type="EMBL" id="MEO3689894.1"/>
    </source>
</evidence>
<feature type="signal peptide" evidence="1">
    <location>
        <begin position="1"/>
        <end position="19"/>
    </location>
</feature>
<reference evidence="2 3" key="1">
    <citation type="submission" date="2024-05" db="EMBL/GenBank/DDBJ databases">
        <title>Roseateles sp. DJS-2-20 16S ribosomal RNA gene Genome sequencing and assembly.</title>
        <authorList>
            <person name="Woo H."/>
        </authorList>
    </citation>
    <scope>NUCLEOTIDE SEQUENCE [LARGE SCALE GENOMIC DNA]</scope>
    <source>
        <strain evidence="2 3">DJS-2-20</strain>
    </source>
</reference>
<comment type="caution">
    <text evidence="2">The sequence shown here is derived from an EMBL/GenBank/DDBJ whole genome shotgun (WGS) entry which is preliminary data.</text>
</comment>
<sequence length="215" mass="23521">MNPLLRYAWLLCVPSLAIAAAPELALNEHVRLTAKTSQGTIAVVSGAGLDRAYQWNDCSLSADMHPRASRWFGSLGIYDPAPSTLRLPLNRCNGVYRTVVQEGQIHFADPSAANAWLLRYSKVRPTIWSNDGLVVQWAASLPREQLSVDVWQVCIANQYPKQLPGADDAALQLARIKGNGPARRPCASVDAGVVLATQAAWQQHWESVDPSRVGR</sequence>
<feature type="chain" id="PRO_5046160267" evidence="1">
    <location>
        <begin position="20"/>
        <end position="215"/>
    </location>
</feature>
<keyword evidence="3" id="KW-1185">Reference proteome</keyword>
<proteinExistence type="predicted"/>
<keyword evidence="1" id="KW-0732">Signal</keyword>
<dbReference type="EMBL" id="JBDPZD010000001">
    <property type="protein sequence ID" value="MEO3689894.1"/>
    <property type="molecule type" value="Genomic_DNA"/>
</dbReference>
<dbReference type="RefSeq" id="WP_347702735.1">
    <property type="nucleotide sequence ID" value="NZ_JBDPZD010000001.1"/>
</dbReference>
<organism evidence="2 3">
    <name type="scientific">Roseateles paludis</name>
    <dbReference type="NCBI Taxonomy" id="3145238"/>
    <lineage>
        <taxon>Bacteria</taxon>
        <taxon>Pseudomonadati</taxon>
        <taxon>Pseudomonadota</taxon>
        <taxon>Betaproteobacteria</taxon>
        <taxon>Burkholderiales</taxon>
        <taxon>Sphaerotilaceae</taxon>
        <taxon>Roseateles</taxon>
    </lineage>
</organism>
<evidence type="ECO:0000256" key="1">
    <source>
        <dbReference type="SAM" id="SignalP"/>
    </source>
</evidence>
<name>A0ABV0FVE9_9BURK</name>
<dbReference type="Proteomes" id="UP001495147">
    <property type="component" value="Unassembled WGS sequence"/>
</dbReference>
<accession>A0ABV0FVE9</accession>